<dbReference type="AlphaFoldDB" id="A0A0R2B6M2"/>
<dbReference type="Gene3D" id="3.40.50.2000">
    <property type="entry name" value="Glycogen Phosphorylase B"/>
    <property type="match status" value="2"/>
</dbReference>
<dbReference type="SUPFAM" id="SSF53756">
    <property type="entry name" value="UDP-Glycosyltransferase/glycogen phosphorylase"/>
    <property type="match status" value="1"/>
</dbReference>
<gene>
    <name evidence="3" type="ORF">FC48_GL000329</name>
</gene>
<dbReference type="InterPro" id="IPR001296">
    <property type="entry name" value="Glyco_trans_1"/>
</dbReference>
<dbReference type="PANTHER" id="PTHR45947">
    <property type="entry name" value="SULFOQUINOVOSYL TRANSFERASE SQD2"/>
    <property type="match status" value="1"/>
</dbReference>
<proteinExistence type="predicted"/>
<dbReference type="Pfam" id="PF00534">
    <property type="entry name" value="Glycos_transf_1"/>
    <property type="match status" value="1"/>
</dbReference>
<dbReference type="PATRIC" id="fig|1423772.3.peg.360"/>
<accession>A0A0R2B6M2</accession>
<evidence type="ECO:0000259" key="2">
    <source>
        <dbReference type="Pfam" id="PF13439"/>
    </source>
</evidence>
<dbReference type="GO" id="GO:0016757">
    <property type="term" value="F:glycosyltransferase activity"/>
    <property type="evidence" value="ECO:0007669"/>
    <property type="project" value="InterPro"/>
</dbReference>
<reference evidence="3 4" key="1">
    <citation type="journal article" date="2015" name="Genome Announc.">
        <title>Expanding the biotechnology potential of lactobacilli through comparative genomics of 213 strains and associated genera.</title>
        <authorList>
            <person name="Sun Z."/>
            <person name="Harris H.M."/>
            <person name="McCann A."/>
            <person name="Guo C."/>
            <person name="Argimon S."/>
            <person name="Zhang W."/>
            <person name="Yang X."/>
            <person name="Jeffery I.B."/>
            <person name="Cooney J.C."/>
            <person name="Kagawa T.F."/>
            <person name="Liu W."/>
            <person name="Song Y."/>
            <person name="Salvetti E."/>
            <person name="Wrobel A."/>
            <person name="Rasinkangas P."/>
            <person name="Parkhill J."/>
            <person name="Rea M.C."/>
            <person name="O'Sullivan O."/>
            <person name="Ritari J."/>
            <person name="Douillard F.P."/>
            <person name="Paul Ross R."/>
            <person name="Yang R."/>
            <person name="Briner A.E."/>
            <person name="Felis G.E."/>
            <person name="de Vos W.M."/>
            <person name="Barrangou R."/>
            <person name="Klaenhammer T.R."/>
            <person name="Caufield P.W."/>
            <person name="Cui Y."/>
            <person name="Zhang H."/>
            <person name="O'Toole P.W."/>
        </authorList>
    </citation>
    <scope>NUCLEOTIDE SEQUENCE [LARGE SCALE GENOMIC DNA]</scope>
    <source>
        <strain evidence="3 4">DSM 20452</strain>
    </source>
</reference>
<dbReference type="PANTHER" id="PTHR45947:SF3">
    <property type="entry name" value="SULFOQUINOVOSYL TRANSFERASE SQD2"/>
    <property type="match status" value="1"/>
</dbReference>
<protein>
    <submittedName>
        <fullName evidence="3">Glycosyltransferase, group 1 family protein</fullName>
    </submittedName>
</protein>
<keyword evidence="3" id="KW-0808">Transferase</keyword>
<organism evidence="3 4">
    <name type="scientific">Ligilactobacillus murinus DSM 20452 = NBRC 14221</name>
    <dbReference type="NCBI Taxonomy" id="1423772"/>
    <lineage>
        <taxon>Bacteria</taxon>
        <taxon>Bacillati</taxon>
        <taxon>Bacillota</taxon>
        <taxon>Bacilli</taxon>
        <taxon>Lactobacillales</taxon>
        <taxon>Lactobacillaceae</taxon>
        <taxon>Ligilactobacillus</taxon>
    </lineage>
</organism>
<comment type="caution">
    <text evidence="3">The sequence shown here is derived from an EMBL/GenBank/DDBJ whole genome shotgun (WGS) entry which is preliminary data.</text>
</comment>
<evidence type="ECO:0000313" key="4">
    <source>
        <dbReference type="Proteomes" id="UP000051612"/>
    </source>
</evidence>
<feature type="domain" description="Glycosyltransferase subfamily 4-like N-terminal" evidence="2">
    <location>
        <begin position="35"/>
        <end position="189"/>
    </location>
</feature>
<feature type="domain" description="Glycosyl transferase family 1" evidence="1">
    <location>
        <begin position="197"/>
        <end position="328"/>
    </location>
</feature>
<name>A0A0R2B6M2_9LACO</name>
<dbReference type="InterPro" id="IPR050194">
    <property type="entry name" value="Glycosyltransferase_grp1"/>
</dbReference>
<evidence type="ECO:0000313" key="3">
    <source>
        <dbReference type="EMBL" id="KRM74549.1"/>
    </source>
</evidence>
<dbReference type="Pfam" id="PF13439">
    <property type="entry name" value="Glyco_transf_4"/>
    <property type="match status" value="1"/>
</dbReference>
<sequence>MNLERILRKLAKGKTNGPKKTLKVLHIPTSGVNAGGITKFILDTMGELSAEKKLECHILSPFNVEHSLKKRLNNLGLSLVVINGRTRFPLGYFSKLLTYLRKNNFDLVHVHGSSSLMALELLAARLAGVDVRIAHSHNTTCDHKFLHKLLRPLFLRSYTQALACSQAAGKWLFLENDFKVIYNGVDLQRFQFSERQRSAIRKSLGIARDAFILGHVGHFNQQKNHTFLIDVFQKIERVMPNANLLLIGTGSRKDQIKAKVEQLKLSDKVFFIGNVTDVYNWFSAMDVFILPSLFEGFSIVLAEAQANGLVSFAADNIPPTVVVTSKVHLVSLKKSSKYWAEMILQQAGVEHHLSEEEKRALKIFDGHEISTQLYEEYLTLLAK</sequence>
<dbReference type="InterPro" id="IPR028098">
    <property type="entry name" value="Glyco_trans_4-like_N"/>
</dbReference>
<dbReference type="Proteomes" id="UP000051612">
    <property type="component" value="Unassembled WGS sequence"/>
</dbReference>
<dbReference type="CDD" id="cd03812">
    <property type="entry name" value="GT4_CapH-like"/>
    <property type="match status" value="1"/>
</dbReference>
<evidence type="ECO:0000259" key="1">
    <source>
        <dbReference type="Pfam" id="PF00534"/>
    </source>
</evidence>
<dbReference type="EMBL" id="AYYN01000090">
    <property type="protein sequence ID" value="KRM74549.1"/>
    <property type="molecule type" value="Genomic_DNA"/>
</dbReference>